<evidence type="ECO:0000256" key="4">
    <source>
        <dbReference type="PROSITE-ProRule" id="PRU00192"/>
    </source>
</evidence>
<evidence type="ECO:0000256" key="3">
    <source>
        <dbReference type="ARBA" id="ARBA00022490"/>
    </source>
</evidence>
<dbReference type="GO" id="GO:0008289">
    <property type="term" value="F:lipid binding"/>
    <property type="evidence" value="ECO:0007669"/>
    <property type="project" value="TreeGrafter"/>
</dbReference>
<dbReference type="STRING" id="43151.W5JPT2"/>
<dbReference type="InterPro" id="IPR036028">
    <property type="entry name" value="SH3-like_dom_sf"/>
</dbReference>
<keyword evidence="3" id="KW-0963">Cytoplasm</keyword>
<dbReference type="Gene3D" id="2.30.30.40">
    <property type="entry name" value="SH3 Domains"/>
    <property type="match status" value="2"/>
</dbReference>
<dbReference type="PANTHER" id="PTHR47174:SF3">
    <property type="entry name" value="BRIDGING INTEGRATOR 3"/>
    <property type="match status" value="1"/>
</dbReference>
<dbReference type="SMART" id="SM00326">
    <property type="entry name" value="SH3"/>
    <property type="match status" value="2"/>
</dbReference>
<protein>
    <recommendedName>
        <fullName evidence="6">SH3 domain-containing protein</fullName>
    </recommendedName>
</protein>
<evidence type="ECO:0000256" key="2">
    <source>
        <dbReference type="ARBA" id="ARBA00022443"/>
    </source>
</evidence>
<dbReference type="VEuPathDB" id="VectorBase:ADAC003476"/>
<dbReference type="EnsemblMetazoa" id="ADAC003476-RA">
    <property type="protein sequence ID" value="ADAC003476-PA"/>
    <property type="gene ID" value="ADAC003476"/>
</dbReference>
<dbReference type="GO" id="GO:0051666">
    <property type="term" value="P:actin cortical patch localization"/>
    <property type="evidence" value="ECO:0007669"/>
    <property type="project" value="InterPro"/>
</dbReference>
<dbReference type="PANTHER" id="PTHR47174">
    <property type="entry name" value="BRIDGING INTEGRATOR 3"/>
    <property type="match status" value="1"/>
</dbReference>
<feature type="region of interest" description="Disordered" evidence="5">
    <location>
        <begin position="1"/>
        <end position="49"/>
    </location>
</feature>
<dbReference type="PROSITE" id="PS50002">
    <property type="entry name" value="SH3"/>
    <property type="match status" value="1"/>
</dbReference>
<name>W5JPT2_ANODA</name>
<dbReference type="SUPFAM" id="SSF50044">
    <property type="entry name" value="SH3-domain"/>
    <property type="match status" value="1"/>
</dbReference>
<dbReference type="GO" id="GO:0006897">
    <property type="term" value="P:endocytosis"/>
    <property type="evidence" value="ECO:0007669"/>
    <property type="project" value="InterPro"/>
</dbReference>
<keyword evidence="9" id="KW-1185">Reference proteome</keyword>
<evidence type="ECO:0000313" key="8">
    <source>
        <dbReference type="EnsemblMetazoa" id="ADAC003476-PA"/>
    </source>
</evidence>
<reference evidence="7" key="3">
    <citation type="journal article" date="2013" name="Nucleic Acids Res.">
        <title>The genome of Anopheles darlingi, the main neotropical malaria vector.</title>
        <authorList>
            <person name="Marinotti O."/>
            <person name="Cerqueira G.C."/>
            <person name="de Almeida L.G."/>
            <person name="Ferro M.I."/>
            <person name="Loreto E.L."/>
            <person name="Zaha A."/>
            <person name="Teixeira S.M."/>
            <person name="Wespiser A.R."/>
            <person name="Almeida E Silva A."/>
            <person name="Schlindwein A.D."/>
            <person name="Pacheco A.C."/>
            <person name="Silva A.L."/>
            <person name="Graveley B.R."/>
            <person name="Walenz B.P."/>
            <person name="Lima Bde A."/>
            <person name="Ribeiro C.A."/>
            <person name="Nunes-Silva C.G."/>
            <person name="de Carvalho C.R."/>
            <person name="Soares C.M."/>
            <person name="de Menezes C.B."/>
            <person name="Matiolli C."/>
            <person name="Caffrey D."/>
            <person name="Araujo D.A."/>
            <person name="de Oliveira D.M."/>
            <person name="Golenbock D."/>
            <person name="Grisard E.C."/>
            <person name="Fantinatti-Garboggini F."/>
            <person name="de Carvalho F.M."/>
            <person name="Barcellos F.G."/>
            <person name="Prosdocimi F."/>
            <person name="May G."/>
            <person name="Azevedo Junior G.M."/>
            <person name="Guimaraes G.M."/>
            <person name="Goldman G.H."/>
            <person name="Padilha I.Q."/>
            <person name="Batista Jda S."/>
            <person name="Ferro J.A."/>
            <person name="Ribeiro J.M."/>
            <person name="Fietto J.L."/>
            <person name="Dabbas K.M."/>
            <person name="Cerdeira L."/>
            <person name="Agnez-Lima L.F."/>
            <person name="Brocchi M."/>
            <person name="de Carvalho M.O."/>
            <person name="Teixeira Mde M."/>
            <person name="Diniz Maia Mde M."/>
            <person name="Goldman M.H."/>
            <person name="Cruz Schneider M.P."/>
            <person name="Felipe M.S."/>
            <person name="Hungria M."/>
            <person name="Nicolas M.F."/>
            <person name="Pereira M."/>
            <person name="Montes M.A."/>
            <person name="Cantao M.E."/>
            <person name="Vincentz M."/>
            <person name="Rafael M.S."/>
            <person name="Silverman N."/>
            <person name="Stoco P.H."/>
            <person name="Souza R.C."/>
            <person name="Vicentini R."/>
            <person name="Gazzinelli R.T."/>
            <person name="Neves Rde O."/>
            <person name="Silva R."/>
            <person name="Astolfi-Filho S."/>
            <person name="Maciel T.E."/>
            <person name="Urmenyi T.P."/>
            <person name="Tadei W.P."/>
            <person name="Camargo E.P."/>
            <person name="de Vasconcelos A.T."/>
        </authorList>
    </citation>
    <scope>NUCLEOTIDE SEQUENCE</scope>
</reference>
<dbReference type="AlphaFoldDB" id="W5JPT2"/>
<feature type="domain" description="SH3" evidence="6">
    <location>
        <begin position="58"/>
        <end position="218"/>
    </location>
</feature>
<keyword evidence="2 4" id="KW-0728">SH3 domain</keyword>
<evidence type="ECO:0000259" key="6">
    <source>
        <dbReference type="PROSITE" id="PS50002"/>
    </source>
</evidence>
<reference evidence="7" key="2">
    <citation type="submission" date="2010-05" db="EMBL/GenBank/DDBJ databases">
        <authorList>
            <person name="Almeida L.G."/>
            <person name="Nicolas M.F."/>
            <person name="Souza R.C."/>
            <person name="Vasconcelos A.T.R."/>
        </authorList>
    </citation>
    <scope>NUCLEOTIDE SEQUENCE</scope>
</reference>
<organism evidence="7">
    <name type="scientific">Anopheles darlingi</name>
    <name type="common">Mosquito</name>
    <dbReference type="NCBI Taxonomy" id="43151"/>
    <lineage>
        <taxon>Eukaryota</taxon>
        <taxon>Metazoa</taxon>
        <taxon>Ecdysozoa</taxon>
        <taxon>Arthropoda</taxon>
        <taxon>Hexapoda</taxon>
        <taxon>Insecta</taxon>
        <taxon>Pterygota</taxon>
        <taxon>Neoptera</taxon>
        <taxon>Endopterygota</taxon>
        <taxon>Diptera</taxon>
        <taxon>Nematocera</taxon>
        <taxon>Culicoidea</taxon>
        <taxon>Culicidae</taxon>
        <taxon>Anophelinae</taxon>
        <taxon>Anopheles</taxon>
    </lineage>
</organism>
<evidence type="ECO:0000256" key="5">
    <source>
        <dbReference type="SAM" id="MobiDB-lite"/>
    </source>
</evidence>
<dbReference type="InterPro" id="IPR046982">
    <property type="entry name" value="BIN3/RVS161-like"/>
</dbReference>
<comment type="subcellular location">
    <subcellularLocation>
        <location evidence="1">Cytoplasm</location>
    </subcellularLocation>
</comment>
<dbReference type="VEuPathDB" id="VectorBase:ADAR2_010290"/>
<reference evidence="8" key="4">
    <citation type="submission" date="2015-06" db="UniProtKB">
        <authorList>
            <consortium name="EnsemblMetazoa"/>
        </authorList>
    </citation>
    <scope>IDENTIFICATION</scope>
</reference>
<dbReference type="GO" id="GO:0005737">
    <property type="term" value="C:cytoplasm"/>
    <property type="evidence" value="ECO:0007669"/>
    <property type="project" value="UniProtKB-SubCell"/>
</dbReference>
<evidence type="ECO:0000313" key="7">
    <source>
        <dbReference type="EMBL" id="ETN64774.1"/>
    </source>
</evidence>
<dbReference type="Pfam" id="PF00018">
    <property type="entry name" value="SH3_1"/>
    <property type="match status" value="1"/>
</dbReference>
<dbReference type="HOGENOM" id="CLU_967143_0_0_1"/>
<dbReference type="CDD" id="cd11845">
    <property type="entry name" value="SH3_Src_like"/>
    <property type="match status" value="1"/>
</dbReference>
<accession>W5JPT2</accession>
<proteinExistence type="predicted"/>
<gene>
    <name evidence="7" type="ORF">AND_003476</name>
</gene>
<evidence type="ECO:0000256" key="1">
    <source>
        <dbReference type="ARBA" id="ARBA00004496"/>
    </source>
</evidence>
<dbReference type="eggNOG" id="KOG0197">
    <property type="taxonomic scope" value="Eukaryota"/>
</dbReference>
<dbReference type="GO" id="GO:0015629">
    <property type="term" value="C:actin cytoskeleton"/>
    <property type="evidence" value="ECO:0007669"/>
    <property type="project" value="TreeGrafter"/>
</dbReference>
<dbReference type="GO" id="GO:0097320">
    <property type="term" value="P:plasma membrane tubulation"/>
    <property type="evidence" value="ECO:0007669"/>
    <property type="project" value="TreeGrafter"/>
</dbReference>
<sequence>MGNCFSSTAKADPKAEIGATPMDSEPVLPGNPVATPPQEQSIRQPMPALPDPGNDSISTAKIFVALYDYDARTDEDLSFRKGEHLEILNDTQIILETPPSGPALMDAITWADEISIRRLHTSVRQQLVHENVSTRRPRSPAPRCSHFQLFPTLYACHQYLYWTSGDVGVTSVQTADKKEIKICTDSEGQSNGDWWLARSKKTRQEGYIPSNYVAKLKSIEAEPLVGAHRHGGAGSSNLLVGPEQRFELLRERAVALDVGLEIVNTLELQFEPQLQDTKRRTSGITQWR</sequence>
<dbReference type="InterPro" id="IPR001452">
    <property type="entry name" value="SH3_domain"/>
</dbReference>
<dbReference type="PRINTS" id="PR00452">
    <property type="entry name" value="SH3DOMAIN"/>
</dbReference>
<reference evidence="7 9" key="1">
    <citation type="journal article" date="2010" name="BMC Genomics">
        <title>Combination of measures distinguishes pre-miRNAs from other stem-loops in the genome of the newly sequenced Anopheles darlingi.</title>
        <authorList>
            <person name="Mendes N.D."/>
            <person name="Freitas A.T."/>
            <person name="Vasconcelos A.T."/>
            <person name="Sagot M.F."/>
        </authorList>
    </citation>
    <scope>NUCLEOTIDE SEQUENCE</scope>
</reference>
<dbReference type="Proteomes" id="UP000000673">
    <property type="component" value="Unassembled WGS sequence"/>
</dbReference>
<dbReference type="EMBL" id="ADMH02000880">
    <property type="protein sequence ID" value="ETN64774.1"/>
    <property type="molecule type" value="Genomic_DNA"/>
</dbReference>
<evidence type="ECO:0000313" key="9">
    <source>
        <dbReference type="Proteomes" id="UP000000673"/>
    </source>
</evidence>